<dbReference type="SUPFAM" id="SSF51011">
    <property type="entry name" value="Glycosyl hydrolase domain"/>
    <property type="match status" value="1"/>
</dbReference>
<dbReference type="InterPro" id="IPR036833">
    <property type="entry name" value="BetaGal_dom3_sf"/>
</dbReference>
<keyword evidence="7" id="KW-0326">Glycosidase</keyword>
<dbReference type="Pfam" id="PF13363">
    <property type="entry name" value="BetaGal_dom3"/>
    <property type="match status" value="1"/>
</dbReference>
<dbReference type="InParanoid" id="A0A2H3EYM5"/>
<accession>A0A2H3EYM5</accession>
<dbReference type="SUPFAM" id="SSF49785">
    <property type="entry name" value="Galactose-binding domain-like"/>
    <property type="match status" value="2"/>
</dbReference>
<feature type="transmembrane region" description="Helical" evidence="9">
    <location>
        <begin position="20"/>
        <end position="50"/>
    </location>
</feature>
<dbReference type="InterPro" id="IPR001944">
    <property type="entry name" value="Glycoside_Hdrlase_35"/>
</dbReference>
<evidence type="ECO:0000256" key="2">
    <source>
        <dbReference type="ARBA" id="ARBA00009809"/>
    </source>
</evidence>
<dbReference type="InterPro" id="IPR025972">
    <property type="entry name" value="BetaGal_dom3"/>
</dbReference>
<dbReference type="InterPro" id="IPR008979">
    <property type="entry name" value="Galactose-bd-like_sf"/>
</dbReference>
<dbReference type="EC" id="3.2.1.23" evidence="3"/>
<evidence type="ECO:0000256" key="3">
    <source>
        <dbReference type="ARBA" id="ARBA00012756"/>
    </source>
</evidence>
<comment type="similarity">
    <text evidence="2 8">Belongs to the glycosyl hydrolase 35 family.</text>
</comment>
<gene>
    <name evidence="11" type="ORF">ARMGADRAFT_1049723</name>
</gene>
<dbReference type="SUPFAM" id="SSF51445">
    <property type="entry name" value="(Trans)glycosidases"/>
    <property type="match status" value="1"/>
</dbReference>
<dbReference type="Gene3D" id="3.20.20.80">
    <property type="entry name" value="Glycosidases"/>
    <property type="match status" value="1"/>
</dbReference>
<dbReference type="Gene3D" id="2.60.120.260">
    <property type="entry name" value="Galactose-binding domain-like"/>
    <property type="match status" value="2"/>
</dbReference>
<dbReference type="Pfam" id="PF13364">
    <property type="entry name" value="BetaGal_ABD2"/>
    <property type="match status" value="2"/>
</dbReference>
<dbReference type="EMBL" id="KZ293644">
    <property type="protein sequence ID" value="PBL04404.1"/>
    <property type="molecule type" value="Genomic_DNA"/>
</dbReference>
<protein>
    <recommendedName>
        <fullName evidence="3">beta-galactosidase</fullName>
        <ecNumber evidence="3">3.2.1.23</ecNumber>
    </recommendedName>
</protein>
<evidence type="ECO:0000313" key="11">
    <source>
        <dbReference type="EMBL" id="PBL04404.1"/>
    </source>
</evidence>
<dbReference type="Pfam" id="PF10435">
    <property type="entry name" value="BetaGal_dom2"/>
    <property type="match status" value="1"/>
</dbReference>
<feature type="domain" description="Beta-galactosidase" evidence="10">
    <location>
        <begin position="429"/>
        <end position="613"/>
    </location>
</feature>
<keyword evidence="4" id="KW-0732">Signal</keyword>
<dbReference type="InterPro" id="IPR017853">
    <property type="entry name" value="GH"/>
</dbReference>
<comment type="catalytic activity">
    <reaction evidence="1">
        <text>Hydrolysis of terminal non-reducing beta-D-galactose residues in beta-D-galactosides.</text>
        <dbReference type="EC" id="3.2.1.23"/>
    </reaction>
</comment>
<dbReference type="InterPro" id="IPR037110">
    <property type="entry name" value="Betagal_dom2_sf"/>
</dbReference>
<evidence type="ECO:0000313" key="12">
    <source>
        <dbReference type="Proteomes" id="UP000217790"/>
    </source>
</evidence>
<keyword evidence="9" id="KW-1133">Transmembrane helix</keyword>
<dbReference type="Pfam" id="PF01301">
    <property type="entry name" value="Glyco_hydro_35"/>
    <property type="match status" value="1"/>
</dbReference>
<organism evidence="11 12">
    <name type="scientific">Armillaria gallica</name>
    <name type="common">Bulbous honey fungus</name>
    <name type="synonym">Armillaria bulbosa</name>
    <dbReference type="NCBI Taxonomy" id="47427"/>
    <lineage>
        <taxon>Eukaryota</taxon>
        <taxon>Fungi</taxon>
        <taxon>Dikarya</taxon>
        <taxon>Basidiomycota</taxon>
        <taxon>Agaricomycotina</taxon>
        <taxon>Agaricomycetes</taxon>
        <taxon>Agaricomycetidae</taxon>
        <taxon>Agaricales</taxon>
        <taxon>Marasmiineae</taxon>
        <taxon>Physalacriaceae</taxon>
        <taxon>Armillaria</taxon>
    </lineage>
</organism>
<dbReference type="SMART" id="SM01029">
    <property type="entry name" value="BetaGal_dom2"/>
    <property type="match status" value="1"/>
</dbReference>
<evidence type="ECO:0000256" key="6">
    <source>
        <dbReference type="ARBA" id="ARBA00023180"/>
    </source>
</evidence>
<dbReference type="Proteomes" id="UP000217790">
    <property type="component" value="Unassembled WGS sequence"/>
</dbReference>
<dbReference type="PRINTS" id="PR00742">
    <property type="entry name" value="GLHYDRLASE35"/>
</dbReference>
<keyword evidence="12" id="KW-1185">Reference proteome</keyword>
<dbReference type="GO" id="GO:0005975">
    <property type="term" value="P:carbohydrate metabolic process"/>
    <property type="evidence" value="ECO:0007669"/>
    <property type="project" value="InterPro"/>
</dbReference>
<dbReference type="GO" id="GO:0004565">
    <property type="term" value="F:beta-galactosidase activity"/>
    <property type="evidence" value="ECO:0007669"/>
    <property type="project" value="UniProtKB-EC"/>
</dbReference>
<dbReference type="SUPFAM" id="SSF117100">
    <property type="entry name" value="Beta-galactosidase LacA, domain 3"/>
    <property type="match status" value="1"/>
</dbReference>
<dbReference type="Gene3D" id="2.60.390.10">
    <property type="entry name" value="Beta-galactosidase, domain 3"/>
    <property type="match status" value="1"/>
</dbReference>
<proteinExistence type="inferred from homology"/>
<dbReference type="Gene3D" id="2.102.20.10">
    <property type="entry name" value="Beta-galactosidase, domain 2"/>
    <property type="match status" value="1"/>
</dbReference>
<dbReference type="OrthoDB" id="1657402at2759"/>
<evidence type="ECO:0000256" key="8">
    <source>
        <dbReference type="RuleBase" id="RU003679"/>
    </source>
</evidence>
<dbReference type="OMA" id="NEYSGAC"/>
<dbReference type="InterPro" id="IPR025300">
    <property type="entry name" value="BetaGal_jelly_roll_dom"/>
</dbReference>
<dbReference type="InterPro" id="IPR031330">
    <property type="entry name" value="Gly_Hdrlase_35_cat"/>
</dbReference>
<keyword evidence="6" id="KW-0325">Glycoprotein</keyword>
<dbReference type="STRING" id="47427.A0A2H3EYM5"/>
<evidence type="ECO:0000256" key="5">
    <source>
        <dbReference type="ARBA" id="ARBA00022801"/>
    </source>
</evidence>
<dbReference type="FunFam" id="3.20.20.80:FF:000040">
    <property type="entry name" value="Beta-galactosidase A"/>
    <property type="match status" value="1"/>
</dbReference>
<name>A0A2H3EYM5_ARMGA</name>
<evidence type="ECO:0000256" key="7">
    <source>
        <dbReference type="ARBA" id="ARBA00023295"/>
    </source>
</evidence>
<evidence type="ECO:0000259" key="10">
    <source>
        <dbReference type="SMART" id="SM01029"/>
    </source>
</evidence>
<sequence>MAKGVVICFSDRRRLLMLTYIQVVQASSLWSLGVMKIAVSIFFSVLVAGLSTSLSGRQSTMDESSKYVLPEGSPDFYNGRSSAAVTFDQHSVLLDGKRAMIFSGEFHPFRLPAPELWYDVLEKFKASGFNGVSVYWHWGLSAPNAKEVRFTDHNNLTAFYEVAKQVGILVIVRPGPYVNAETAGGGIPAWVSNLAGLARTNATDYKEAWLPYIEQFSQETALYQYPDGPVIAIQSENEYSTSQSLGIPGLSEHMQEIEDTYRANGLTKIPTIHNDKNAGAQYSEPGLGKVDLYGWDSYPLGFDCDKPEVWTELSTQHDANHQRLNPAEPLALFEWQGGAFDYWSGPDYDNCYKLINEQFANVYYKNNYAAGTAIQNLYMTYGGTNWGNMHTHTIYSSYDYGAAIREDRTLTPKIDELKLQSYFLHASPDYLLAGRIGNGTVGNGTAYSESADVYTTHLHSPSSGANLYFVRQLTNKKTTDTSFILRVNTTIGNEMVIPRVQNITLAGRESKIIITNYPFGSSTLIYSTAEVMTWATFDGIDTIILYALEGQYVEIVLQASSAQTKVTRKGSSSISAKSSGNIITVSGSPSGISVLTIDSVRLIIADKKTAGGFWVSHFSSGYGHDHYDASPNVPSVFVRGPYLVRSVSYHGSTLNLVGDLNSTTTVDVFGPSVYTSLTWNGQRIAAKESDIGSLRGVVSFPSHLNDVGIPRMKEVHWRCADSLPELALDFDDTTWVVANKTSTKRPQQPTAGKYVLYSSEYGFHAGQWVWRGHFSGGASGVSLDIQGGFSFGYSVFLNGHFLGSGQGSSHSQDGVDILSATYNFTVDQLVDGNNVLTIIHDSTGMNQDYNIDDEFKTPRGIRGYTLHSNDGSDFNEWRVAGNVGGELAPDYVRGPYNEGGWWFERAGAHLPGYEASEWNKSCTPYDGTSKAGVAVYRTTFDLDIPRTADIPLAFDFELDYINPYRLLIYVNGWQFGRFLSSLGPQVSYPIPEGILNHHGTNVVLISLWALNSTGARLSKFELNKRVTLSSSKAATVNIVDAPGWDELRGSQSAMTASSTKESVP</sequence>
<dbReference type="PANTHER" id="PTHR23421">
    <property type="entry name" value="BETA-GALACTOSIDASE RELATED"/>
    <property type="match status" value="1"/>
</dbReference>
<reference evidence="12" key="1">
    <citation type="journal article" date="2017" name="Nat. Ecol. Evol.">
        <title>Genome expansion and lineage-specific genetic innovations in the forest pathogenic fungi Armillaria.</title>
        <authorList>
            <person name="Sipos G."/>
            <person name="Prasanna A.N."/>
            <person name="Walter M.C."/>
            <person name="O'Connor E."/>
            <person name="Balint B."/>
            <person name="Krizsan K."/>
            <person name="Kiss B."/>
            <person name="Hess J."/>
            <person name="Varga T."/>
            <person name="Slot J."/>
            <person name="Riley R."/>
            <person name="Boka B."/>
            <person name="Rigling D."/>
            <person name="Barry K."/>
            <person name="Lee J."/>
            <person name="Mihaltcheva S."/>
            <person name="LaButti K."/>
            <person name="Lipzen A."/>
            <person name="Waldron R."/>
            <person name="Moloney N.M."/>
            <person name="Sperisen C."/>
            <person name="Kredics L."/>
            <person name="Vagvoelgyi C."/>
            <person name="Patrignani A."/>
            <person name="Fitzpatrick D."/>
            <person name="Nagy I."/>
            <person name="Doyle S."/>
            <person name="Anderson J.B."/>
            <person name="Grigoriev I.V."/>
            <person name="Gueldener U."/>
            <person name="Muensterkoetter M."/>
            <person name="Nagy L.G."/>
        </authorList>
    </citation>
    <scope>NUCLEOTIDE SEQUENCE [LARGE SCALE GENOMIC DNA]</scope>
    <source>
        <strain evidence="12">Ar21-2</strain>
    </source>
</reference>
<dbReference type="InterPro" id="IPR018954">
    <property type="entry name" value="Betagal_dom2"/>
</dbReference>
<keyword evidence="5 11" id="KW-0378">Hydrolase</keyword>
<keyword evidence="9" id="KW-0812">Transmembrane</keyword>
<evidence type="ECO:0000256" key="4">
    <source>
        <dbReference type="ARBA" id="ARBA00022729"/>
    </source>
</evidence>
<keyword evidence="9" id="KW-0472">Membrane</keyword>
<dbReference type="AlphaFoldDB" id="A0A2H3EYM5"/>
<evidence type="ECO:0000256" key="1">
    <source>
        <dbReference type="ARBA" id="ARBA00001412"/>
    </source>
</evidence>
<evidence type="ECO:0000256" key="9">
    <source>
        <dbReference type="SAM" id="Phobius"/>
    </source>
</evidence>